<reference evidence="2 3" key="1">
    <citation type="submission" date="2017-08" db="EMBL/GenBank/DDBJ databases">
        <title>Draft Genome Sequence of Loktanella cinnabarina Strain XM1, Isolated from Coastal Surface Water.</title>
        <authorList>
            <person name="Ma R."/>
            <person name="Wang J."/>
            <person name="Wang Q."/>
            <person name="Ma Z."/>
            <person name="Li J."/>
            <person name="Chen L."/>
        </authorList>
    </citation>
    <scope>NUCLEOTIDE SEQUENCE [LARGE SCALE GENOMIC DNA]</scope>
    <source>
        <strain evidence="2 3">XM1</strain>
    </source>
</reference>
<keyword evidence="3" id="KW-1185">Reference proteome</keyword>
<evidence type="ECO:0000313" key="2">
    <source>
        <dbReference type="EMBL" id="PHP29600.1"/>
    </source>
</evidence>
<feature type="compositionally biased region" description="Basic residues" evidence="1">
    <location>
        <begin position="174"/>
        <end position="185"/>
    </location>
</feature>
<dbReference type="Proteomes" id="UP000221860">
    <property type="component" value="Unassembled WGS sequence"/>
</dbReference>
<gene>
    <name evidence="2" type="ORF">CJ301_00350</name>
</gene>
<evidence type="ECO:0000313" key="3">
    <source>
        <dbReference type="Proteomes" id="UP000221860"/>
    </source>
</evidence>
<accession>A0A2G1MLU1</accession>
<dbReference type="RefSeq" id="WP_099273088.1">
    <property type="nucleotide sequence ID" value="NZ_KZ304951.1"/>
</dbReference>
<comment type="caution">
    <text evidence="2">The sequence shown here is derived from an EMBL/GenBank/DDBJ whole genome shotgun (WGS) entry which is preliminary data.</text>
</comment>
<evidence type="ECO:0000256" key="1">
    <source>
        <dbReference type="SAM" id="MobiDB-lite"/>
    </source>
</evidence>
<dbReference type="AlphaFoldDB" id="A0A2G1MLU1"/>
<dbReference type="EMBL" id="NQWH01000001">
    <property type="protein sequence ID" value="PHP29600.1"/>
    <property type="molecule type" value="Genomic_DNA"/>
</dbReference>
<name>A0A2G1MLU1_9RHOB</name>
<feature type="region of interest" description="Disordered" evidence="1">
    <location>
        <begin position="168"/>
        <end position="187"/>
    </location>
</feature>
<organism evidence="2 3">
    <name type="scientific">Limimaricola cinnabarinus</name>
    <dbReference type="NCBI Taxonomy" id="1125964"/>
    <lineage>
        <taxon>Bacteria</taxon>
        <taxon>Pseudomonadati</taxon>
        <taxon>Pseudomonadota</taxon>
        <taxon>Alphaproteobacteria</taxon>
        <taxon>Rhodobacterales</taxon>
        <taxon>Paracoccaceae</taxon>
        <taxon>Limimaricola</taxon>
    </lineage>
</organism>
<sequence>MPKKIEKDAEADEVLTKIRKRLGKALAGFSPDFPADLDRWEMESSRPAAELFPVPELVLFAFRNILGWRWSGVGEKVRWTVYGSVLGEPVGFELRKFGFTILRAKDSKLSCDRIVGQVGAAMRQIEDLLAPFAIEQTRSGNVLIVNRFGEFESRYRYFRDKAHKTFAKADKPAKHSKPKGKKKKKGEPEFPVGMIAAMLNHQHAAQTEGYYLTTAMIEAFFSALEHRLILLLAFRGSQLNPGGLEEFLNKSWDKKLKTVFPLTENHQAGVTLGKLRRIKERLRNPFSHGGVENDGGSLFFHLPGIGVVPANFSNFADSPRFSFVPIKVDNFDECCSVFDAVHDMLSTGPLALPHRFVDAGVDPSFDAETLSEYAEAMAKGPDAVEQWIERWGHNWTTHANMDY</sequence>
<dbReference type="OrthoDB" id="6057847at2"/>
<protein>
    <submittedName>
        <fullName evidence="2">Uncharacterized protein</fullName>
    </submittedName>
</protein>
<proteinExistence type="predicted"/>